<evidence type="ECO:0000313" key="2">
    <source>
        <dbReference type="Proteomes" id="UP001172386"/>
    </source>
</evidence>
<reference evidence="1" key="1">
    <citation type="submission" date="2022-10" db="EMBL/GenBank/DDBJ databases">
        <title>Culturing micro-colonial fungi from biological soil crusts in the Mojave desert and describing Neophaeococcomyces mojavensis, and introducing the new genera and species Taxawa tesnikishii.</title>
        <authorList>
            <person name="Kurbessoian T."/>
            <person name="Stajich J.E."/>
        </authorList>
    </citation>
    <scope>NUCLEOTIDE SEQUENCE</scope>
    <source>
        <strain evidence="1">JES_112</strain>
    </source>
</reference>
<gene>
    <name evidence="1" type="primary">MRT4</name>
    <name evidence="1" type="ORF">H2198_004427</name>
</gene>
<organism evidence="1 2">
    <name type="scientific">Neophaeococcomyces mojaviensis</name>
    <dbReference type="NCBI Taxonomy" id="3383035"/>
    <lineage>
        <taxon>Eukaryota</taxon>
        <taxon>Fungi</taxon>
        <taxon>Dikarya</taxon>
        <taxon>Ascomycota</taxon>
        <taxon>Pezizomycotina</taxon>
        <taxon>Eurotiomycetes</taxon>
        <taxon>Chaetothyriomycetidae</taxon>
        <taxon>Chaetothyriales</taxon>
        <taxon>Chaetothyriales incertae sedis</taxon>
        <taxon>Neophaeococcomyces</taxon>
    </lineage>
</organism>
<comment type="caution">
    <text evidence="1">The sequence shown here is derived from an EMBL/GenBank/DDBJ whole genome shotgun (WGS) entry which is preliminary data.</text>
</comment>
<dbReference type="EMBL" id="JAPDRQ010000066">
    <property type="protein sequence ID" value="KAJ9657304.1"/>
    <property type="molecule type" value="Genomic_DNA"/>
</dbReference>
<keyword evidence="2" id="KW-1185">Reference proteome</keyword>
<protein>
    <submittedName>
        <fullName evidence="1">mRNA turnover and ribosome assembly protein</fullName>
    </submittedName>
</protein>
<evidence type="ECO:0000313" key="1">
    <source>
        <dbReference type="EMBL" id="KAJ9657304.1"/>
    </source>
</evidence>
<dbReference type="Proteomes" id="UP001172386">
    <property type="component" value="Unassembled WGS sequence"/>
</dbReference>
<name>A0ACC3A8N1_9EURO</name>
<accession>A0ACC3A8N1</accession>
<sequence>MPSSKRNRIIPTSKTRKDHKELVRKLHANIQQAAEEYLYIWVFNVENVRNNFFKKVRSDFNDSRIFMGKTKVMQVALGRTPETECVPGVVGLQEYMKGEIGLLFTNREPQEIEDYFKTYSELDYARSGAVASQAFRIPAGELHTAYGVEGGEEDPLPMSIEPTLRRLGVPTKIVRGKVFLEERPDDAMDTEEGYEVCKEGDVLDSRQTSILKIFGMRMAEFTIDLKAVYNKNIGSVRSLSEMEVDEGNAA</sequence>
<proteinExistence type="predicted"/>